<dbReference type="PANTHER" id="PTHR43342:SF1">
    <property type="entry name" value="BIFURCATING [FEFE] HYDROGENASE GAMMA SUBUNIT"/>
    <property type="match status" value="1"/>
</dbReference>
<evidence type="ECO:0000256" key="2">
    <source>
        <dbReference type="ARBA" id="ARBA00023004"/>
    </source>
</evidence>
<gene>
    <name evidence="4" type="primary">fdsG</name>
    <name evidence="4" type="ORF">GCM10017044_14260</name>
</gene>
<dbReference type="Gene3D" id="3.40.30.10">
    <property type="entry name" value="Glutaredoxin"/>
    <property type="match status" value="1"/>
</dbReference>
<dbReference type="InterPro" id="IPR028431">
    <property type="entry name" value="NADP_DH_HndA-like"/>
</dbReference>
<dbReference type="InterPro" id="IPR036249">
    <property type="entry name" value="Thioredoxin-like_sf"/>
</dbReference>
<evidence type="ECO:0000313" key="4">
    <source>
        <dbReference type="EMBL" id="GHF20532.1"/>
    </source>
</evidence>
<reference evidence="4" key="2">
    <citation type="submission" date="2020-09" db="EMBL/GenBank/DDBJ databases">
        <authorList>
            <person name="Sun Q."/>
            <person name="Kim S."/>
        </authorList>
    </citation>
    <scope>NUCLEOTIDE SEQUENCE</scope>
    <source>
        <strain evidence="4">KCTC 42590</strain>
    </source>
</reference>
<keyword evidence="1" id="KW-0479">Metal-binding</keyword>
<keyword evidence="3" id="KW-0411">Iron-sulfur</keyword>
<evidence type="ECO:0000256" key="3">
    <source>
        <dbReference type="ARBA" id="ARBA00023014"/>
    </source>
</evidence>
<dbReference type="AlphaFoldDB" id="A0A919E757"/>
<dbReference type="Gene3D" id="1.10.10.1590">
    <property type="entry name" value="NADH-quinone oxidoreductase subunit E"/>
    <property type="match status" value="1"/>
</dbReference>
<comment type="caution">
    <text evidence="4">The sequence shown here is derived from an EMBL/GenBank/DDBJ whole genome shotgun (WGS) entry which is preliminary data.</text>
</comment>
<dbReference type="GO" id="GO:0051536">
    <property type="term" value="F:iron-sulfur cluster binding"/>
    <property type="evidence" value="ECO:0007669"/>
    <property type="project" value="UniProtKB-KW"/>
</dbReference>
<organism evidence="4 5">
    <name type="scientific">Kordiimonas sediminis</name>
    <dbReference type="NCBI Taxonomy" id="1735581"/>
    <lineage>
        <taxon>Bacteria</taxon>
        <taxon>Pseudomonadati</taxon>
        <taxon>Pseudomonadota</taxon>
        <taxon>Alphaproteobacteria</taxon>
        <taxon>Kordiimonadales</taxon>
        <taxon>Kordiimonadaceae</taxon>
        <taxon>Kordiimonas</taxon>
    </lineage>
</organism>
<dbReference type="RefSeq" id="WP_191251265.1">
    <property type="nucleotide sequence ID" value="NZ_BNCI01000001.1"/>
</dbReference>
<protein>
    <submittedName>
        <fullName evidence="4">Formate dehydrogenase subunit gamma</fullName>
    </submittedName>
</protein>
<accession>A0A919E757</accession>
<reference evidence="4" key="1">
    <citation type="journal article" date="2014" name="Int. J. Syst. Evol. Microbiol.">
        <title>Complete genome sequence of Corynebacterium casei LMG S-19264T (=DSM 44701T), isolated from a smear-ripened cheese.</title>
        <authorList>
            <consortium name="US DOE Joint Genome Institute (JGI-PGF)"/>
            <person name="Walter F."/>
            <person name="Albersmeier A."/>
            <person name="Kalinowski J."/>
            <person name="Ruckert C."/>
        </authorList>
    </citation>
    <scope>NUCLEOTIDE SEQUENCE</scope>
    <source>
        <strain evidence="4">KCTC 42590</strain>
    </source>
</reference>
<name>A0A919E757_9PROT</name>
<dbReference type="InterPro" id="IPR041921">
    <property type="entry name" value="NuoE_N"/>
</dbReference>
<dbReference type="SUPFAM" id="SSF52833">
    <property type="entry name" value="Thioredoxin-like"/>
    <property type="match status" value="1"/>
</dbReference>
<dbReference type="GO" id="GO:0046872">
    <property type="term" value="F:metal ion binding"/>
    <property type="evidence" value="ECO:0007669"/>
    <property type="project" value="UniProtKB-KW"/>
</dbReference>
<dbReference type="Proteomes" id="UP000630923">
    <property type="component" value="Unassembled WGS sequence"/>
</dbReference>
<evidence type="ECO:0000256" key="1">
    <source>
        <dbReference type="ARBA" id="ARBA00022723"/>
    </source>
</evidence>
<sequence length="145" mass="15697">MVDISEIRTLVNTYEDRQTALLPVLHYIQDKEGCIPTGMTILLADLFNITQAELKGVLSFYHDFKDQPPTGRVFRMCRAEACQARGSEALAAQAQEIAKGTDTAVEAVYCLGLCASGPAADIDGKPVARLTAEKIAQLILQEPAS</sequence>
<evidence type="ECO:0000313" key="5">
    <source>
        <dbReference type="Proteomes" id="UP000630923"/>
    </source>
</evidence>
<keyword evidence="2" id="KW-0408">Iron</keyword>
<proteinExistence type="predicted"/>
<dbReference type="EMBL" id="BNCI01000001">
    <property type="protein sequence ID" value="GHF20532.1"/>
    <property type="molecule type" value="Genomic_DNA"/>
</dbReference>
<keyword evidence="5" id="KW-1185">Reference proteome</keyword>
<dbReference type="Pfam" id="PF01257">
    <property type="entry name" value="2Fe-2S_thioredx"/>
    <property type="match status" value="1"/>
</dbReference>
<dbReference type="PANTHER" id="PTHR43342">
    <property type="entry name" value="NADH-QUINONE OXIDOREDUCTASE, E SUBUNIT"/>
    <property type="match status" value="1"/>
</dbReference>